<evidence type="ECO:0000313" key="13">
    <source>
        <dbReference type="Proteomes" id="UP000823388"/>
    </source>
</evidence>
<dbReference type="PANTHER" id="PTHR36766:SF70">
    <property type="entry name" value="DISEASE RESISTANCE PROTEIN RGA4"/>
    <property type="match status" value="1"/>
</dbReference>
<feature type="domain" description="Disease resistance protein winged helix" evidence="10">
    <location>
        <begin position="380"/>
        <end position="449"/>
    </location>
</feature>
<dbReference type="InterPro" id="IPR058922">
    <property type="entry name" value="WHD_DRP"/>
</dbReference>
<keyword evidence="13" id="KW-1185">Reference proteome</keyword>
<dbReference type="InterPro" id="IPR042197">
    <property type="entry name" value="Apaf_helical"/>
</dbReference>
<evidence type="ECO:0000259" key="8">
    <source>
        <dbReference type="Pfam" id="PF00931"/>
    </source>
</evidence>
<keyword evidence="2" id="KW-0433">Leucine-rich repeat</keyword>
<dbReference type="InterPro" id="IPR003591">
    <property type="entry name" value="Leu-rich_rpt_typical-subtyp"/>
</dbReference>
<dbReference type="GO" id="GO:0042742">
    <property type="term" value="P:defense response to bacterium"/>
    <property type="evidence" value="ECO:0007669"/>
    <property type="project" value="UniProtKB-ARBA"/>
</dbReference>
<dbReference type="Pfam" id="PF23598">
    <property type="entry name" value="LRR_14"/>
    <property type="match status" value="1"/>
</dbReference>
<keyword evidence="4" id="KW-0547">Nucleotide-binding</keyword>
<dbReference type="EMBL" id="CM029048">
    <property type="protein sequence ID" value="KAG2578996.1"/>
    <property type="molecule type" value="Genomic_DNA"/>
</dbReference>
<feature type="domain" description="Disease resistance R13L4/SHOC-2-like LRR" evidence="11">
    <location>
        <begin position="505"/>
        <end position="717"/>
    </location>
</feature>
<keyword evidence="5" id="KW-0611">Plant defense</keyword>
<dbReference type="Gene3D" id="1.10.10.10">
    <property type="entry name" value="Winged helix-like DNA-binding domain superfamily/Winged helix DNA-binding domain"/>
    <property type="match status" value="1"/>
</dbReference>
<keyword evidence="3" id="KW-0677">Repeat</keyword>
<gene>
    <name evidence="12" type="ORF">PVAP13_6NG144200</name>
</gene>
<dbReference type="InterPro" id="IPR032675">
    <property type="entry name" value="LRR_dom_sf"/>
</dbReference>
<dbReference type="SUPFAM" id="SSF52058">
    <property type="entry name" value="L domain-like"/>
    <property type="match status" value="1"/>
</dbReference>
<evidence type="ECO:0000256" key="7">
    <source>
        <dbReference type="ARBA" id="ARBA00023054"/>
    </source>
</evidence>
<dbReference type="Gene3D" id="3.80.10.10">
    <property type="entry name" value="Ribonuclease Inhibitor"/>
    <property type="match status" value="1"/>
</dbReference>
<dbReference type="Gene3D" id="1.10.8.430">
    <property type="entry name" value="Helical domain of apoptotic protease-activating factors"/>
    <property type="match status" value="1"/>
</dbReference>
<dbReference type="AlphaFoldDB" id="A0A8T0R107"/>
<evidence type="ECO:0000256" key="2">
    <source>
        <dbReference type="ARBA" id="ARBA00022614"/>
    </source>
</evidence>
<dbReference type="SMART" id="SM00369">
    <property type="entry name" value="LRR_TYP"/>
    <property type="match status" value="3"/>
</dbReference>
<evidence type="ECO:0000256" key="6">
    <source>
        <dbReference type="ARBA" id="ARBA00022840"/>
    </source>
</evidence>
<proteinExistence type="inferred from homology"/>
<dbReference type="Pfam" id="PF18052">
    <property type="entry name" value="Rx_N"/>
    <property type="match status" value="1"/>
</dbReference>
<comment type="caution">
    <text evidence="12">The sequence shown here is derived from an EMBL/GenBank/DDBJ whole genome shotgun (WGS) entry which is preliminary data.</text>
</comment>
<evidence type="ECO:0000313" key="12">
    <source>
        <dbReference type="EMBL" id="KAG2578996.1"/>
    </source>
</evidence>
<dbReference type="Pfam" id="PF23559">
    <property type="entry name" value="WHD_DRP"/>
    <property type="match status" value="1"/>
</dbReference>
<organism evidence="12 13">
    <name type="scientific">Panicum virgatum</name>
    <name type="common">Blackwell switchgrass</name>
    <dbReference type="NCBI Taxonomy" id="38727"/>
    <lineage>
        <taxon>Eukaryota</taxon>
        <taxon>Viridiplantae</taxon>
        <taxon>Streptophyta</taxon>
        <taxon>Embryophyta</taxon>
        <taxon>Tracheophyta</taxon>
        <taxon>Spermatophyta</taxon>
        <taxon>Magnoliopsida</taxon>
        <taxon>Liliopsida</taxon>
        <taxon>Poales</taxon>
        <taxon>Poaceae</taxon>
        <taxon>PACMAD clade</taxon>
        <taxon>Panicoideae</taxon>
        <taxon>Panicodae</taxon>
        <taxon>Paniceae</taxon>
        <taxon>Panicinae</taxon>
        <taxon>Panicum</taxon>
        <taxon>Panicum sect. Hiantes</taxon>
    </lineage>
</organism>
<evidence type="ECO:0000256" key="5">
    <source>
        <dbReference type="ARBA" id="ARBA00022821"/>
    </source>
</evidence>
<sequence length="878" mass="98971">MATILESFFGSCAKKLQDIITDEAILILGVKEELTELQRRMELICRFLNDAEKRSIKESAVNNWLGQLRDAMYDADDIIDLARTKGIKLLPDHSSSLSNQSNGCSGLSLSSCFSNIQTRHEVAFKIRSLNKRIDSITKDRVFSSLTNTQPSETVLAPKLRRTSNLVEPNLVGKEIIHASRKVVDLVLANKEKKSYKIAILETGGVGKTTLAQKIYNDQKMKGFVNKQAWVCVSKDYSEVGILQEILRNIEVTYMHDESTGELQISVEIGVDYTHRVDLMSVDVGWELLWKSMGINDENEVQNLQGVGIDIVHRCGGLPLAIKVIARVLASKDQTENEWKKILGKDAWSMSRLPNEITGALYVSYEELPSHLKQCFVYCALFPEDTVIYRDVIIRMWVAEGFVYEEVGQLLEDIAEKYYYELIYRNLLQPDLSLADHSKCQMHDLLREFARHLSREDCFVGEPEAINASVMSKFRRISVVTTKDSVVFLGTEKDKYKSLRVDDAIFRRFPYIRILDLTKSHIESVPSCVGRLIHLRLLDLDGTDISCLPESICYLINLQILNLQRCGSLHSLPLGITQLCNLRRLGLRGTKIDQVPSGIGGLKFLNDLQGFPLGTLMELRRLDMIKLERAVLRCTESTEAQYPEDDVINIEKTFELLIPAHNLEDLSFLNYFGRVFPTWLDAATHVPSLKYLYFIGCKSCLHLPPIGRLPNLKFLRIEGATAVTKIGPEFVGYGVGNLRSTEVVSFPKLETLVIEDMPHWEEWTFAVEEEEATIAGKDGEEEGATAKRKGEAPAPKMHVLPRLKVLQLDSCPKLRGLPQQLGQGTTSLKKLLLRDVGSLKVVENLAFLSEELILNSCGGLQKVSSVTLLATRYIGTRVW</sequence>
<evidence type="ECO:0000259" key="10">
    <source>
        <dbReference type="Pfam" id="PF23559"/>
    </source>
</evidence>
<dbReference type="Pfam" id="PF00931">
    <property type="entry name" value="NB-ARC"/>
    <property type="match status" value="1"/>
</dbReference>
<evidence type="ECO:0000259" key="9">
    <source>
        <dbReference type="Pfam" id="PF18052"/>
    </source>
</evidence>
<dbReference type="InterPro" id="IPR038005">
    <property type="entry name" value="RX-like_CC"/>
</dbReference>
<dbReference type="GO" id="GO:0009626">
    <property type="term" value="P:plant-type hypersensitive response"/>
    <property type="evidence" value="ECO:0007669"/>
    <property type="project" value="UniProtKB-ARBA"/>
</dbReference>
<evidence type="ECO:0000256" key="1">
    <source>
        <dbReference type="ARBA" id="ARBA00008894"/>
    </source>
</evidence>
<dbReference type="Gene3D" id="1.20.5.4130">
    <property type="match status" value="1"/>
</dbReference>
<comment type="similarity">
    <text evidence="1">Belongs to the disease resistance NB-LRR family.</text>
</comment>
<dbReference type="SUPFAM" id="SSF52540">
    <property type="entry name" value="P-loop containing nucleoside triphosphate hydrolases"/>
    <property type="match status" value="1"/>
</dbReference>
<keyword evidence="6" id="KW-0067">ATP-binding</keyword>
<dbReference type="InterPro" id="IPR027417">
    <property type="entry name" value="P-loop_NTPase"/>
</dbReference>
<keyword evidence="7" id="KW-0175">Coiled coil</keyword>
<dbReference type="InterPro" id="IPR041118">
    <property type="entry name" value="Rx_N"/>
</dbReference>
<dbReference type="Gene3D" id="3.40.50.300">
    <property type="entry name" value="P-loop containing nucleotide triphosphate hydrolases"/>
    <property type="match status" value="1"/>
</dbReference>
<dbReference type="GO" id="GO:0002758">
    <property type="term" value="P:innate immune response-activating signaling pathway"/>
    <property type="evidence" value="ECO:0007669"/>
    <property type="project" value="UniProtKB-ARBA"/>
</dbReference>
<dbReference type="GO" id="GO:0043531">
    <property type="term" value="F:ADP binding"/>
    <property type="evidence" value="ECO:0007669"/>
    <property type="project" value="InterPro"/>
</dbReference>
<dbReference type="InterPro" id="IPR002182">
    <property type="entry name" value="NB-ARC"/>
</dbReference>
<reference evidence="12" key="1">
    <citation type="submission" date="2020-05" db="EMBL/GenBank/DDBJ databases">
        <title>WGS assembly of Panicum virgatum.</title>
        <authorList>
            <person name="Lovell J.T."/>
            <person name="Jenkins J."/>
            <person name="Shu S."/>
            <person name="Juenger T.E."/>
            <person name="Schmutz J."/>
        </authorList>
    </citation>
    <scope>NUCLEOTIDE SEQUENCE</scope>
    <source>
        <strain evidence="12">AP13</strain>
    </source>
</reference>
<evidence type="ECO:0000259" key="11">
    <source>
        <dbReference type="Pfam" id="PF23598"/>
    </source>
</evidence>
<dbReference type="InterPro" id="IPR036388">
    <property type="entry name" value="WH-like_DNA-bd_sf"/>
</dbReference>
<dbReference type="FunFam" id="1.10.10.10:FF:000322">
    <property type="entry name" value="Probable disease resistance protein At1g63360"/>
    <property type="match status" value="1"/>
</dbReference>
<dbReference type="PANTHER" id="PTHR36766">
    <property type="entry name" value="PLANT BROAD-SPECTRUM MILDEW RESISTANCE PROTEIN RPW8"/>
    <property type="match status" value="1"/>
</dbReference>
<evidence type="ECO:0000256" key="3">
    <source>
        <dbReference type="ARBA" id="ARBA00022737"/>
    </source>
</evidence>
<feature type="domain" description="Disease resistance N-terminal" evidence="9">
    <location>
        <begin position="10"/>
        <end position="88"/>
    </location>
</feature>
<protein>
    <submittedName>
        <fullName evidence="12">Uncharacterized protein</fullName>
    </submittedName>
</protein>
<name>A0A8T0R107_PANVG</name>
<dbReference type="Proteomes" id="UP000823388">
    <property type="component" value="Chromosome 6N"/>
</dbReference>
<feature type="domain" description="NB-ARC" evidence="8">
    <location>
        <begin position="187"/>
        <end position="264"/>
    </location>
</feature>
<dbReference type="CDD" id="cd14798">
    <property type="entry name" value="RX-CC_like"/>
    <property type="match status" value="1"/>
</dbReference>
<accession>A0A8T0R107</accession>
<dbReference type="InterPro" id="IPR055414">
    <property type="entry name" value="LRR_R13L4/SHOC2-like"/>
</dbReference>
<evidence type="ECO:0000256" key="4">
    <source>
        <dbReference type="ARBA" id="ARBA00022741"/>
    </source>
</evidence>
<dbReference type="GO" id="GO:0005524">
    <property type="term" value="F:ATP binding"/>
    <property type="evidence" value="ECO:0007669"/>
    <property type="project" value="UniProtKB-KW"/>
</dbReference>